<reference evidence="1 2" key="1">
    <citation type="submission" date="2020-08" db="EMBL/GenBank/DDBJ databases">
        <title>Exploring microbial biodiversity for novel pathways involved in the catabolism of aromatic compounds derived from lignin.</title>
        <authorList>
            <person name="Elkins J."/>
        </authorList>
    </citation>
    <scope>NUCLEOTIDE SEQUENCE [LARGE SCALE GENOMIC DNA]</scope>
    <source>
        <strain evidence="1 2">B1D3A</strain>
    </source>
</reference>
<comment type="caution">
    <text evidence="1">The sequence shown here is derived from an EMBL/GenBank/DDBJ whole genome shotgun (WGS) entry which is preliminary data.</text>
</comment>
<gene>
    <name evidence="1" type="ORF">HNP60_002267</name>
</gene>
<protein>
    <recommendedName>
        <fullName evidence="3">HEAT repeat domain-containing protein</fullName>
    </recommendedName>
</protein>
<sequence length="159" mass="17796">MKNAKTEAQVVNALRIIDRCTDPKQLERIAENAFRHGQDSVRHAALLKLYAVSPAAEPRTLKHDVWQSVFALEGALKDERGKTVLLSRTRQKIKRDGEHRTVADLVLGKVADGFLMLVERGMPQLTFEAVALHYPEEFDEEVLSAADARLQAAGFHLRG</sequence>
<dbReference type="Proteomes" id="UP001138540">
    <property type="component" value="Unassembled WGS sequence"/>
</dbReference>
<keyword evidence="2" id="KW-1185">Reference proteome</keyword>
<name>A0ABR6NG84_9SPHN</name>
<evidence type="ECO:0000313" key="1">
    <source>
        <dbReference type="EMBL" id="MBB5986293.1"/>
    </source>
</evidence>
<dbReference type="EMBL" id="JACHKA010000001">
    <property type="protein sequence ID" value="MBB5986293.1"/>
    <property type="molecule type" value="Genomic_DNA"/>
</dbReference>
<evidence type="ECO:0000313" key="2">
    <source>
        <dbReference type="Proteomes" id="UP001138540"/>
    </source>
</evidence>
<accession>A0ABR6NG84</accession>
<dbReference type="RefSeq" id="WP_184153632.1">
    <property type="nucleotide sequence ID" value="NZ_JACHKA010000001.1"/>
</dbReference>
<proteinExistence type="predicted"/>
<evidence type="ECO:0008006" key="3">
    <source>
        <dbReference type="Google" id="ProtNLM"/>
    </source>
</evidence>
<organism evidence="1 2">
    <name type="scientific">Sphingobium lignivorans</name>
    <dbReference type="NCBI Taxonomy" id="2735886"/>
    <lineage>
        <taxon>Bacteria</taxon>
        <taxon>Pseudomonadati</taxon>
        <taxon>Pseudomonadota</taxon>
        <taxon>Alphaproteobacteria</taxon>
        <taxon>Sphingomonadales</taxon>
        <taxon>Sphingomonadaceae</taxon>
        <taxon>Sphingobium</taxon>
    </lineage>
</organism>